<evidence type="ECO:0000313" key="1">
    <source>
        <dbReference type="EMBL" id="KAK3229106.1"/>
    </source>
</evidence>
<protein>
    <submittedName>
        <fullName evidence="1">Uncharacterized protein</fullName>
    </submittedName>
</protein>
<dbReference type="PANTHER" id="PTHR31973">
    <property type="entry name" value="POLYPROTEIN, PUTATIVE-RELATED"/>
    <property type="match status" value="1"/>
</dbReference>
<evidence type="ECO:0000313" key="2">
    <source>
        <dbReference type="Proteomes" id="UP001281410"/>
    </source>
</evidence>
<accession>A0AAE0B306</accession>
<dbReference type="PANTHER" id="PTHR31973:SF187">
    <property type="entry name" value="MUTATOR TRANSPOSASE MUDRA PROTEIN"/>
    <property type="match status" value="1"/>
</dbReference>
<keyword evidence="2" id="KW-1185">Reference proteome</keyword>
<reference evidence="1" key="1">
    <citation type="journal article" date="2023" name="Plant J.">
        <title>Genome sequences and population genomics provide insights into the demographic history, inbreeding, and mutation load of two 'living fossil' tree species of Dipteronia.</title>
        <authorList>
            <person name="Feng Y."/>
            <person name="Comes H.P."/>
            <person name="Chen J."/>
            <person name="Zhu S."/>
            <person name="Lu R."/>
            <person name="Zhang X."/>
            <person name="Li P."/>
            <person name="Qiu J."/>
            <person name="Olsen K.M."/>
            <person name="Qiu Y."/>
        </authorList>
    </citation>
    <scope>NUCLEOTIDE SEQUENCE</scope>
    <source>
        <strain evidence="1">NBL</strain>
    </source>
</reference>
<sequence length="146" mass="17073">MLCEFLKYPEDCLICFISDRQKGVIGALKSEWPTANIVQDISMPILGKLMPQKKLKDLFWEASRAYDVYVFKRVMANICTVSADAKAWLEEIEPKHWSRHAFDPNIKCDHVTNNMTEAFDSLLGDYRVMTYLSLLEYIRRLVITRF</sequence>
<dbReference type="EMBL" id="JANJYJ010000001">
    <property type="protein sequence ID" value="KAK3229106.1"/>
    <property type="molecule type" value="Genomic_DNA"/>
</dbReference>
<organism evidence="1 2">
    <name type="scientific">Dipteronia sinensis</name>
    <dbReference type="NCBI Taxonomy" id="43782"/>
    <lineage>
        <taxon>Eukaryota</taxon>
        <taxon>Viridiplantae</taxon>
        <taxon>Streptophyta</taxon>
        <taxon>Embryophyta</taxon>
        <taxon>Tracheophyta</taxon>
        <taxon>Spermatophyta</taxon>
        <taxon>Magnoliopsida</taxon>
        <taxon>eudicotyledons</taxon>
        <taxon>Gunneridae</taxon>
        <taxon>Pentapetalae</taxon>
        <taxon>rosids</taxon>
        <taxon>malvids</taxon>
        <taxon>Sapindales</taxon>
        <taxon>Sapindaceae</taxon>
        <taxon>Hippocastanoideae</taxon>
        <taxon>Acereae</taxon>
        <taxon>Dipteronia</taxon>
    </lineage>
</organism>
<gene>
    <name evidence="1" type="ORF">Dsin_000987</name>
</gene>
<dbReference type="Proteomes" id="UP001281410">
    <property type="component" value="Unassembled WGS sequence"/>
</dbReference>
<proteinExistence type="predicted"/>
<dbReference type="AlphaFoldDB" id="A0AAE0B306"/>
<comment type="caution">
    <text evidence="1">The sequence shown here is derived from an EMBL/GenBank/DDBJ whole genome shotgun (WGS) entry which is preliminary data.</text>
</comment>
<name>A0AAE0B306_9ROSI</name>